<dbReference type="Proteomes" id="UP000001307">
    <property type="component" value="Unassembled WGS sequence"/>
</dbReference>
<gene>
    <name evidence="7" type="ORF">GSOID_T00014479001</name>
</gene>
<proteinExistence type="inferred from homology"/>
<dbReference type="PANTHER" id="PTHR11929:SF145">
    <property type="entry name" value="ALPHA-(1,3)-FUCOSYLTRANSFERASE FUT-1"/>
    <property type="match status" value="1"/>
</dbReference>
<evidence type="ECO:0000256" key="4">
    <source>
        <dbReference type="ARBA" id="ARBA00022679"/>
    </source>
</evidence>
<evidence type="ECO:0000313" key="7">
    <source>
        <dbReference type="EMBL" id="CBY10866.1"/>
    </source>
</evidence>
<feature type="domain" description="Protein kinase" evidence="6">
    <location>
        <begin position="127"/>
        <end position="434"/>
    </location>
</feature>
<keyword evidence="5" id="KW-0812">Transmembrane</keyword>
<dbReference type="EC" id="2.4.1.-" evidence="5"/>
<dbReference type="EMBL" id="FN653068">
    <property type="protein sequence ID" value="CBY10866.1"/>
    <property type="molecule type" value="Genomic_DNA"/>
</dbReference>
<dbReference type="GO" id="GO:0046920">
    <property type="term" value="F:alpha-(1-&gt;3)-fucosyltransferase activity"/>
    <property type="evidence" value="ECO:0007669"/>
    <property type="project" value="TreeGrafter"/>
</dbReference>
<evidence type="ECO:0000256" key="3">
    <source>
        <dbReference type="ARBA" id="ARBA00022676"/>
    </source>
</evidence>
<evidence type="ECO:0000256" key="1">
    <source>
        <dbReference type="ARBA" id="ARBA00004922"/>
    </source>
</evidence>
<dbReference type="InterPro" id="IPR038577">
    <property type="entry name" value="GT10-like_C_sf"/>
</dbReference>
<accession>E4XLA5</accession>
<dbReference type="InterPro" id="IPR055270">
    <property type="entry name" value="Glyco_tran_10_C"/>
</dbReference>
<keyword evidence="8" id="KW-1185">Reference proteome</keyword>
<dbReference type="AlphaFoldDB" id="E4XLA5"/>
<comment type="subcellular location">
    <subcellularLocation>
        <location evidence="5">Golgi apparatus</location>
        <location evidence="5">Golgi stack membrane</location>
        <topology evidence="5">Single-pass type II membrane protein</topology>
    </subcellularLocation>
</comment>
<dbReference type="Pfam" id="PF00069">
    <property type="entry name" value="Pkinase"/>
    <property type="match status" value="1"/>
</dbReference>
<dbReference type="SUPFAM" id="SSF56112">
    <property type="entry name" value="Protein kinase-like (PK-like)"/>
    <property type="match status" value="1"/>
</dbReference>
<evidence type="ECO:0000259" key="6">
    <source>
        <dbReference type="PROSITE" id="PS50011"/>
    </source>
</evidence>
<dbReference type="SMART" id="SM00220">
    <property type="entry name" value="S_TKc"/>
    <property type="match status" value="1"/>
</dbReference>
<keyword evidence="4 5" id="KW-0808">Transferase</keyword>
<dbReference type="GO" id="GO:0005524">
    <property type="term" value="F:ATP binding"/>
    <property type="evidence" value="ECO:0007669"/>
    <property type="project" value="InterPro"/>
</dbReference>
<protein>
    <recommendedName>
        <fullName evidence="5">Fucosyltransferase</fullName>
        <ecNumber evidence="5">2.4.1.-</ecNumber>
    </recommendedName>
</protein>
<dbReference type="InterPro" id="IPR000719">
    <property type="entry name" value="Prot_kinase_dom"/>
</dbReference>
<reference evidence="7" key="1">
    <citation type="journal article" date="2010" name="Science">
        <title>Plasticity of animal genome architecture unmasked by rapid evolution of a pelagic tunicate.</title>
        <authorList>
            <person name="Denoeud F."/>
            <person name="Henriet S."/>
            <person name="Mungpakdee S."/>
            <person name="Aury J.M."/>
            <person name="Da Silva C."/>
            <person name="Brinkmann H."/>
            <person name="Mikhaleva J."/>
            <person name="Olsen L.C."/>
            <person name="Jubin C."/>
            <person name="Canestro C."/>
            <person name="Bouquet J.M."/>
            <person name="Danks G."/>
            <person name="Poulain J."/>
            <person name="Campsteijn C."/>
            <person name="Adamski M."/>
            <person name="Cross I."/>
            <person name="Yadetie F."/>
            <person name="Muffato M."/>
            <person name="Louis A."/>
            <person name="Butcher S."/>
            <person name="Tsagkogeorga G."/>
            <person name="Konrad A."/>
            <person name="Singh S."/>
            <person name="Jensen M.F."/>
            <person name="Cong E.H."/>
            <person name="Eikeseth-Otteraa H."/>
            <person name="Noel B."/>
            <person name="Anthouard V."/>
            <person name="Porcel B.M."/>
            <person name="Kachouri-Lafond R."/>
            <person name="Nishino A."/>
            <person name="Ugolini M."/>
            <person name="Chourrout P."/>
            <person name="Nishida H."/>
            <person name="Aasland R."/>
            <person name="Huzurbazar S."/>
            <person name="Westhof E."/>
            <person name="Delsuc F."/>
            <person name="Lehrach H."/>
            <person name="Reinhardt R."/>
            <person name="Weissenbach J."/>
            <person name="Roy S.W."/>
            <person name="Artiguenave F."/>
            <person name="Postlethwait J.H."/>
            <person name="Manak J.R."/>
            <person name="Thompson E.M."/>
            <person name="Jaillon O."/>
            <person name="Du Pasquier L."/>
            <person name="Boudinot P."/>
            <person name="Liberles D.A."/>
            <person name="Volff J.N."/>
            <person name="Philippe H."/>
            <person name="Lenhard B."/>
            <person name="Roest Crollius H."/>
            <person name="Wincker P."/>
            <person name="Chourrout D."/>
        </authorList>
    </citation>
    <scope>NUCLEOTIDE SEQUENCE [LARGE SCALE GENOMIC DNA]</scope>
</reference>
<evidence type="ECO:0000313" key="8">
    <source>
        <dbReference type="Proteomes" id="UP000001307"/>
    </source>
</evidence>
<comment type="pathway">
    <text evidence="1">Protein modification; protein glycosylation.</text>
</comment>
<dbReference type="SUPFAM" id="SSF53756">
    <property type="entry name" value="UDP-Glycosyltransferase/glycogen phosphorylase"/>
    <property type="match status" value="1"/>
</dbReference>
<dbReference type="Pfam" id="PF00852">
    <property type="entry name" value="Glyco_transf_10"/>
    <property type="match status" value="1"/>
</dbReference>
<organism evidence="7">
    <name type="scientific">Oikopleura dioica</name>
    <name type="common">Tunicate</name>
    <dbReference type="NCBI Taxonomy" id="34765"/>
    <lineage>
        <taxon>Eukaryota</taxon>
        <taxon>Metazoa</taxon>
        <taxon>Chordata</taxon>
        <taxon>Tunicata</taxon>
        <taxon>Appendicularia</taxon>
        <taxon>Copelata</taxon>
        <taxon>Oikopleuridae</taxon>
        <taxon>Oikopleura</taxon>
    </lineage>
</organism>
<dbReference type="InterPro" id="IPR001503">
    <property type="entry name" value="Glyco_trans_10"/>
</dbReference>
<keyword evidence="3 5" id="KW-0328">Glycosyltransferase</keyword>
<dbReference type="GO" id="GO:0032580">
    <property type="term" value="C:Golgi cisterna membrane"/>
    <property type="evidence" value="ECO:0007669"/>
    <property type="project" value="UniProtKB-SubCell"/>
</dbReference>
<dbReference type="InterPro" id="IPR011009">
    <property type="entry name" value="Kinase-like_dom_sf"/>
</dbReference>
<dbReference type="GO" id="GO:0004672">
    <property type="term" value="F:protein kinase activity"/>
    <property type="evidence" value="ECO:0007669"/>
    <property type="project" value="InterPro"/>
</dbReference>
<dbReference type="Gene3D" id="3.40.50.11660">
    <property type="entry name" value="Glycosyl transferase family 10, C-terminal domain"/>
    <property type="match status" value="1"/>
</dbReference>
<keyword evidence="5" id="KW-0472">Membrane</keyword>
<comment type="similarity">
    <text evidence="2 5">Belongs to the glycosyltransferase 10 family.</text>
</comment>
<sequence length="568" mass="65530">MLTEFALLTALTLNSDEREVLRDKINEWVKLFLPKLERESTRTEKCRLIASVERNEFGYHSNAAIWRFCKFVGKNGIIFYENKRQIQKFKATSLQKNILRRNPTLKNVFLDRSEIKKENGNWNLKNELKDELLSEGGEAIVLNQKFGENLMALRVAVFDSFLFTKQFGAGQIKFRTHLISDFGTATNDEIDDVLVVPVHENIIRNFANIEIYDSGDEKEEDCLGWISIMEKCDGNLREKLKNGNATLKERKKIATGIAYGLDYLVEVGIGHCDKKLANFLLIGDVVKVCDFGLVMEFTGRKSYRKLGYARRGSKYINRKALFAGTPGFAGQNQLGVWIDDKNDYFLFLFCDWKTIWSLNYRPIDRSFNITYSYKRDSDIVRGYGSVQNILRDFYYDHKTGESLGLSHEEHLSKIIDWKNSLKGTSEKNLHTAWFVSNCDHTDGAVKRWEQGKKMMEAGLEKHLLGEGKCFDGPTDRAFSQNDIRKIKWTRMRFYLAFENAIHCTDYISEKFWRNSLTATLVPVVFGPHYLDIAKVAPPNSFIHADRTLSLPAGQVTEQSVHRNFFSFI</sequence>
<dbReference type="InParanoid" id="E4XLA5"/>
<dbReference type="UniPathway" id="UPA00378"/>
<dbReference type="OrthoDB" id="4062651at2759"/>
<dbReference type="PANTHER" id="PTHR11929">
    <property type="entry name" value="ALPHA- 1,3 -FUCOSYLTRANSFERASE"/>
    <property type="match status" value="1"/>
</dbReference>
<evidence type="ECO:0000256" key="2">
    <source>
        <dbReference type="ARBA" id="ARBA00008919"/>
    </source>
</evidence>
<keyword evidence="5" id="KW-0333">Golgi apparatus</keyword>
<name>E4XLA5_OIKDI</name>
<evidence type="ECO:0000256" key="5">
    <source>
        <dbReference type="RuleBase" id="RU003832"/>
    </source>
</evidence>
<dbReference type="Gene3D" id="1.10.510.10">
    <property type="entry name" value="Transferase(Phosphotransferase) domain 1"/>
    <property type="match status" value="1"/>
</dbReference>
<dbReference type="PROSITE" id="PS50011">
    <property type="entry name" value="PROTEIN_KINASE_DOM"/>
    <property type="match status" value="1"/>
</dbReference>